<proteinExistence type="predicted"/>
<dbReference type="Proteomes" id="UP000595197">
    <property type="component" value="Chromosome"/>
</dbReference>
<dbReference type="EMBL" id="CP067420">
    <property type="protein sequence ID" value="QQP89845.1"/>
    <property type="molecule type" value="Genomic_DNA"/>
</dbReference>
<sequence>MDTPATLHLPAPPLDGQGGTRITTAGGDSARLALDSKSLRLLTVDGCPELVELDLSACPGLSWIAISDCPLLTDLHLPTTGSGVRIHVDFGPAAPCLRITGLVADVDCCWLSGHSAAPRGRSRRPPLDGCYIGTVNADALARYGLVLFTGGGPGRGTWFCRPTAPCVTSR</sequence>
<organism evidence="1 2">
    <name type="scientific">Skermanella cutis</name>
    <dbReference type="NCBI Taxonomy" id="2775420"/>
    <lineage>
        <taxon>Bacteria</taxon>
        <taxon>Pseudomonadati</taxon>
        <taxon>Pseudomonadota</taxon>
        <taxon>Alphaproteobacteria</taxon>
        <taxon>Rhodospirillales</taxon>
        <taxon>Azospirillaceae</taxon>
        <taxon>Skermanella</taxon>
    </lineage>
</organism>
<keyword evidence="2" id="KW-1185">Reference proteome</keyword>
<dbReference type="SUPFAM" id="SSF52047">
    <property type="entry name" value="RNI-like"/>
    <property type="match status" value="1"/>
</dbReference>
<dbReference type="RefSeq" id="WP_201076590.1">
    <property type="nucleotide sequence ID" value="NZ_CP067420.1"/>
</dbReference>
<reference evidence="1" key="1">
    <citation type="submission" date="2021-02" db="EMBL/GenBank/DDBJ databases">
        <title>Skermanella TT6 skin isolate.</title>
        <authorList>
            <person name="Lee K."/>
            <person name="Ganzorig M."/>
        </authorList>
    </citation>
    <scope>NUCLEOTIDE SEQUENCE</scope>
    <source>
        <strain evidence="1">TT6</strain>
    </source>
</reference>
<name>A0ABX7B642_9PROT</name>
<evidence type="ECO:0000313" key="1">
    <source>
        <dbReference type="EMBL" id="QQP89845.1"/>
    </source>
</evidence>
<protein>
    <submittedName>
        <fullName evidence="1">Uncharacterized protein</fullName>
    </submittedName>
</protein>
<evidence type="ECO:0000313" key="2">
    <source>
        <dbReference type="Proteomes" id="UP000595197"/>
    </source>
</evidence>
<gene>
    <name evidence="1" type="ORF">IGS68_00760</name>
</gene>
<accession>A0ABX7B642</accession>